<dbReference type="GeneID" id="120826733"/>
<keyword evidence="5" id="KW-1133">Transmembrane helix</keyword>
<reference evidence="12" key="2">
    <citation type="submission" date="2025-08" db="UniProtKB">
        <authorList>
            <consortium name="Ensembl"/>
        </authorList>
    </citation>
    <scope>IDENTIFICATION</scope>
</reference>
<dbReference type="PANTHER" id="PTHR25466">
    <property type="entry name" value="T-LYMPHOCYTE ACTIVATION ANTIGEN"/>
    <property type="match status" value="1"/>
</dbReference>
<keyword evidence="9" id="KW-0325">Glycoprotein</keyword>
<evidence type="ECO:0000256" key="10">
    <source>
        <dbReference type="ARBA" id="ARBA00023319"/>
    </source>
</evidence>
<dbReference type="GO" id="GO:0071222">
    <property type="term" value="P:cellular response to lipopolysaccharide"/>
    <property type="evidence" value="ECO:0007669"/>
    <property type="project" value="TreeGrafter"/>
</dbReference>
<keyword evidence="2" id="KW-1003">Cell membrane</keyword>
<feature type="domain" description="Ig-like" evidence="11">
    <location>
        <begin position="50"/>
        <end position="143"/>
    </location>
</feature>
<reference evidence="12" key="3">
    <citation type="submission" date="2025-09" db="UniProtKB">
        <authorList>
            <consortium name="Ensembl"/>
        </authorList>
    </citation>
    <scope>IDENTIFICATION</scope>
</reference>
<dbReference type="CTD" id="794824"/>
<dbReference type="Ensembl" id="ENSGACT00000075258.1">
    <property type="protein sequence ID" value="ENSGACP00000040663.1"/>
    <property type="gene ID" value="ENSGACG00000009770.2"/>
</dbReference>
<evidence type="ECO:0000256" key="7">
    <source>
        <dbReference type="ARBA" id="ARBA00023157"/>
    </source>
</evidence>
<evidence type="ECO:0000256" key="5">
    <source>
        <dbReference type="ARBA" id="ARBA00022989"/>
    </source>
</evidence>
<reference evidence="12 13" key="1">
    <citation type="journal article" date="2021" name="G3 (Bethesda)">
        <title>Improved contiguity of the threespine stickleback genome using long-read sequencing.</title>
        <authorList>
            <person name="Nath S."/>
            <person name="Shaw D.E."/>
            <person name="White M.A."/>
        </authorList>
    </citation>
    <scope>NUCLEOTIDE SEQUENCE [LARGE SCALE GENOMIC DNA]</scope>
    <source>
        <strain evidence="12 13">Lake Benthic</strain>
    </source>
</reference>
<dbReference type="KEGG" id="gat:120826733"/>
<dbReference type="SUPFAM" id="SSF48726">
    <property type="entry name" value="Immunoglobulin"/>
    <property type="match status" value="1"/>
</dbReference>
<evidence type="ECO:0000256" key="9">
    <source>
        <dbReference type="ARBA" id="ARBA00023180"/>
    </source>
</evidence>
<name>A0AAQ4PQR5_GASAC</name>
<evidence type="ECO:0000256" key="2">
    <source>
        <dbReference type="ARBA" id="ARBA00022475"/>
    </source>
</evidence>
<evidence type="ECO:0000256" key="8">
    <source>
        <dbReference type="ARBA" id="ARBA00023170"/>
    </source>
</evidence>
<dbReference type="GO" id="GO:0007166">
    <property type="term" value="P:cell surface receptor signaling pathway"/>
    <property type="evidence" value="ECO:0007669"/>
    <property type="project" value="TreeGrafter"/>
</dbReference>
<evidence type="ECO:0000259" key="11">
    <source>
        <dbReference type="PROSITE" id="PS50835"/>
    </source>
</evidence>
<evidence type="ECO:0000256" key="6">
    <source>
        <dbReference type="ARBA" id="ARBA00023136"/>
    </source>
</evidence>
<dbReference type="PANTHER" id="PTHR25466:SF11">
    <property type="entry name" value="GALECTIN 17-RELATED"/>
    <property type="match status" value="1"/>
</dbReference>
<protein>
    <recommendedName>
        <fullName evidence="11">Ig-like domain-containing protein</fullName>
    </recommendedName>
</protein>
<dbReference type="GO" id="GO:0009897">
    <property type="term" value="C:external side of plasma membrane"/>
    <property type="evidence" value="ECO:0007669"/>
    <property type="project" value="TreeGrafter"/>
</dbReference>
<evidence type="ECO:0000313" key="12">
    <source>
        <dbReference type="Ensembl" id="ENSGACP00000040663.1"/>
    </source>
</evidence>
<keyword evidence="6" id="KW-0472">Membrane</keyword>
<evidence type="ECO:0000256" key="4">
    <source>
        <dbReference type="ARBA" id="ARBA00022729"/>
    </source>
</evidence>
<dbReference type="InterPro" id="IPR051713">
    <property type="entry name" value="T-cell_Activation_Regulation"/>
</dbReference>
<evidence type="ECO:0000313" key="13">
    <source>
        <dbReference type="Proteomes" id="UP000007635"/>
    </source>
</evidence>
<dbReference type="Proteomes" id="UP000007635">
    <property type="component" value="Chromosome X"/>
</dbReference>
<evidence type="ECO:0000256" key="3">
    <source>
        <dbReference type="ARBA" id="ARBA00022692"/>
    </source>
</evidence>
<keyword evidence="7" id="KW-1015">Disulfide bond</keyword>
<dbReference type="GO" id="GO:0031295">
    <property type="term" value="P:T cell costimulation"/>
    <property type="evidence" value="ECO:0007669"/>
    <property type="project" value="TreeGrafter"/>
</dbReference>
<keyword evidence="10" id="KW-0393">Immunoglobulin domain</keyword>
<keyword evidence="13" id="KW-1185">Reference proteome</keyword>
<sequence length="302" mass="33425">MSDLRGERGGGSSPHSAHHEILHKATMTYQDHGMCSFRVLVLLAWFLGAPVVDSSSRLLSVTSKVGNQAVLPCSWKQRLGAAARPDCHVQWATPTDRVFELRGAQRWEAEEFRGRVEVPVEKLGSGDCSLVISDVQIGDAGSYESFMVVGGHDGASKSQVFIQMVRLSVLDHKSTESRGPGEDLVLDLFTRHSVRVVFQDRNSSDWSVLWARGDQEAGRLLKHPEEEQLTFRRLRREDQGTYKVLDEHGLAVSTVRLSVEERPKALRVTELLETPTDGAARRSCSALLVFISSASLLHAGRV</sequence>
<dbReference type="GO" id="GO:0042102">
    <property type="term" value="P:positive regulation of T cell proliferation"/>
    <property type="evidence" value="ECO:0007669"/>
    <property type="project" value="TreeGrafter"/>
</dbReference>
<dbReference type="GO" id="GO:0042130">
    <property type="term" value="P:negative regulation of T cell proliferation"/>
    <property type="evidence" value="ECO:0007669"/>
    <property type="project" value="TreeGrafter"/>
</dbReference>
<evidence type="ECO:0000256" key="1">
    <source>
        <dbReference type="ARBA" id="ARBA00004251"/>
    </source>
</evidence>
<dbReference type="PROSITE" id="PS50835">
    <property type="entry name" value="IG_LIKE"/>
    <property type="match status" value="1"/>
</dbReference>
<dbReference type="InterPro" id="IPR007110">
    <property type="entry name" value="Ig-like_dom"/>
</dbReference>
<keyword evidence="8" id="KW-0675">Receptor</keyword>
<comment type="subcellular location">
    <subcellularLocation>
        <location evidence="1">Cell membrane</location>
        <topology evidence="1">Single-pass type I membrane protein</topology>
    </subcellularLocation>
</comment>
<dbReference type="InterPro" id="IPR013783">
    <property type="entry name" value="Ig-like_fold"/>
</dbReference>
<keyword evidence="4" id="KW-0732">Signal</keyword>
<dbReference type="GO" id="GO:0006955">
    <property type="term" value="P:immune response"/>
    <property type="evidence" value="ECO:0007669"/>
    <property type="project" value="TreeGrafter"/>
</dbReference>
<dbReference type="RefSeq" id="XP_040045181.1">
    <property type="nucleotide sequence ID" value="XM_040189247.1"/>
</dbReference>
<dbReference type="InterPro" id="IPR036179">
    <property type="entry name" value="Ig-like_dom_sf"/>
</dbReference>
<keyword evidence="3" id="KW-0812">Transmembrane</keyword>
<accession>A0AAQ4PQR5</accession>
<dbReference type="GeneTree" id="ENSGT01030000234828"/>
<dbReference type="Gene3D" id="2.60.40.10">
    <property type="entry name" value="Immunoglobulins"/>
    <property type="match status" value="1"/>
</dbReference>
<organism evidence="12 13">
    <name type="scientific">Gasterosteus aculeatus aculeatus</name>
    <name type="common">three-spined stickleback</name>
    <dbReference type="NCBI Taxonomy" id="481459"/>
    <lineage>
        <taxon>Eukaryota</taxon>
        <taxon>Metazoa</taxon>
        <taxon>Chordata</taxon>
        <taxon>Craniata</taxon>
        <taxon>Vertebrata</taxon>
        <taxon>Euteleostomi</taxon>
        <taxon>Actinopterygii</taxon>
        <taxon>Neopterygii</taxon>
        <taxon>Teleostei</taxon>
        <taxon>Neoteleostei</taxon>
        <taxon>Acanthomorphata</taxon>
        <taxon>Eupercaria</taxon>
        <taxon>Perciformes</taxon>
        <taxon>Cottioidei</taxon>
        <taxon>Gasterosteales</taxon>
        <taxon>Gasterosteidae</taxon>
        <taxon>Gasterosteus</taxon>
    </lineage>
</organism>
<dbReference type="AlphaFoldDB" id="A0AAQ4PQR5"/>
<proteinExistence type="predicted"/>